<name>A0A1F6AMX6_9BACT</name>
<reference evidence="1 2" key="1">
    <citation type="journal article" date="2016" name="Nat. Commun.">
        <title>Thousands of microbial genomes shed light on interconnected biogeochemical processes in an aquifer system.</title>
        <authorList>
            <person name="Anantharaman K."/>
            <person name="Brown C.T."/>
            <person name="Hug L.A."/>
            <person name="Sharon I."/>
            <person name="Castelle C.J."/>
            <person name="Probst A.J."/>
            <person name="Thomas B.C."/>
            <person name="Singh A."/>
            <person name="Wilkins M.J."/>
            <person name="Karaoz U."/>
            <person name="Brodie E.L."/>
            <person name="Williams K.H."/>
            <person name="Hubbard S.S."/>
            <person name="Banfield J.F."/>
        </authorList>
    </citation>
    <scope>NUCLEOTIDE SEQUENCE [LARGE SCALE GENOMIC DNA]</scope>
</reference>
<proteinExistence type="predicted"/>
<evidence type="ECO:0000313" key="1">
    <source>
        <dbReference type="EMBL" id="OGG26041.1"/>
    </source>
</evidence>
<comment type="caution">
    <text evidence="1">The sequence shown here is derived from an EMBL/GenBank/DDBJ whole genome shotgun (WGS) entry which is preliminary data.</text>
</comment>
<dbReference type="EMBL" id="MFJR01000014">
    <property type="protein sequence ID" value="OGG26041.1"/>
    <property type="molecule type" value="Genomic_DNA"/>
</dbReference>
<gene>
    <name evidence="1" type="ORF">A2960_05815</name>
</gene>
<accession>A0A1F6AMX6</accession>
<protein>
    <submittedName>
        <fullName evidence="1">Uncharacterized protein</fullName>
    </submittedName>
</protein>
<dbReference type="Proteomes" id="UP000176609">
    <property type="component" value="Unassembled WGS sequence"/>
</dbReference>
<organism evidence="1 2">
    <name type="scientific">Candidatus Gottesmanbacteria bacterium RIFCSPLOWO2_01_FULL_39_12b</name>
    <dbReference type="NCBI Taxonomy" id="1798388"/>
    <lineage>
        <taxon>Bacteria</taxon>
        <taxon>Candidatus Gottesmaniibacteriota</taxon>
    </lineage>
</organism>
<dbReference type="AlphaFoldDB" id="A0A1F6AMX6"/>
<evidence type="ECO:0000313" key="2">
    <source>
        <dbReference type="Proteomes" id="UP000176609"/>
    </source>
</evidence>
<sequence>MILDTCKEQYLEPGKSVDQATADFNKERESGKQLFAALRGWGRLAKEKGLQLGKQIPLGLIQAGRTKYNDFLSDTPESTFAQDGRGILAGAHEIILTQSYGEKPPLYVIASNPNPSDTEIQTPDKRELLGNHRYRSSILFYTGTWHRFIRPWTIYGKSNSP</sequence>